<feature type="compositionally biased region" description="Low complexity" evidence="8">
    <location>
        <begin position="929"/>
        <end position="959"/>
    </location>
</feature>
<evidence type="ECO:0000256" key="7">
    <source>
        <dbReference type="ARBA" id="ARBA00023054"/>
    </source>
</evidence>
<evidence type="ECO:0000256" key="2">
    <source>
        <dbReference type="ARBA" id="ARBA00009150"/>
    </source>
</evidence>
<feature type="domain" description="Vacuolar protein sorting-associated protein 54 N-terminal" evidence="10">
    <location>
        <begin position="131"/>
        <end position="320"/>
    </location>
</feature>
<evidence type="ECO:0000256" key="3">
    <source>
        <dbReference type="ARBA" id="ARBA00017665"/>
    </source>
</evidence>
<dbReference type="PANTHER" id="PTHR12965">
    <property type="entry name" value="VACUOLAR PROTEIN SORTING 54"/>
    <property type="match status" value="1"/>
</dbReference>
<dbReference type="Gene3D" id="6.10.250.860">
    <property type="match status" value="1"/>
</dbReference>
<keyword evidence="5" id="KW-0653">Protein transport</keyword>
<feature type="domain" description="Vacuolar protein sorting-associated protein 54 C-terminal" evidence="9">
    <location>
        <begin position="662"/>
        <end position="794"/>
    </location>
</feature>
<keyword evidence="7" id="KW-0175">Coiled coil</keyword>
<feature type="region of interest" description="Disordered" evidence="8">
    <location>
        <begin position="929"/>
        <end position="970"/>
    </location>
</feature>
<feature type="region of interest" description="Disordered" evidence="8">
    <location>
        <begin position="339"/>
        <end position="363"/>
    </location>
</feature>
<evidence type="ECO:0000256" key="8">
    <source>
        <dbReference type="SAM" id="MobiDB-lite"/>
    </source>
</evidence>
<keyword evidence="12" id="KW-1185">Reference proteome</keyword>
<dbReference type="Pfam" id="PF07928">
    <property type="entry name" value="Vps54"/>
    <property type="match status" value="1"/>
</dbReference>
<dbReference type="InterPro" id="IPR039745">
    <property type="entry name" value="Vps54"/>
</dbReference>
<reference evidence="11 12" key="1">
    <citation type="submission" date="2023-05" db="EMBL/GenBank/DDBJ databases">
        <title>A 100% complete, gapless, phased diploid assembly of the Scenedesmus obliquus UTEX 3031 genome.</title>
        <authorList>
            <person name="Biondi T.C."/>
            <person name="Hanschen E.R."/>
            <person name="Kwon T."/>
            <person name="Eng W."/>
            <person name="Kruse C.P.S."/>
            <person name="Koehler S.I."/>
            <person name="Kunde Y."/>
            <person name="Gleasner C.D."/>
            <person name="You Mak K.T."/>
            <person name="Polle J."/>
            <person name="Hovde B.T."/>
            <person name="Starkenburg S.R."/>
        </authorList>
    </citation>
    <scope>NUCLEOTIDE SEQUENCE [LARGE SCALE GENOMIC DNA]</scope>
    <source>
        <strain evidence="11 12">DOE0152z</strain>
    </source>
</reference>
<accession>A0ABY8TML5</accession>
<dbReference type="PANTHER" id="PTHR12965:SF0">
    <property type="entry name" value="VACUOLAR PROTEIN SORTING-ASSOCIATED PROTEIN 54"/>
    <property type="match status" value="1"/>
</dbReference>
<evidence type="ECO:0000256" key="6">
    <source>
        <dbReference type="ARBA" id="ARBA00023034"/>
    </source>
</evidence>
<evidence type="ECO:0000313" key="11">
    <source>
        <dbReference type="EMBL" id="WIA09061.1"/>
    </source>
</evidence>
<proteinExistence type="inferred from homology"/>
<organism evidence="11 12">
    <name type="scientific">Tetradesmus obliquus</name>
    <name type="common">Green alga</name>
    <name type="synonym">Acutodesmus obliquus</name>
    <dbReference type="NCBI Taxonomy" id="3088"/>
    <lineage>
        <taxon>Eukaryota</taxon>
        <taxon>Viridiplantae</taxon>
        <taxon>Chlorophyta</taxon>
        <taxon>core chlorophytes</taxon>
        <taxon>Chlorophyceae</taxon>
        <taxon>CS clade</taxon>
        <taxon>Sphaeropleales</taxon>
        <taxon>Scenedesmaceae</taxon>
        <taxon>Tetradesmus</taxon>
    </lineage>
</organism>
<dbReference type="InterPro" id="IPR019515">
    <property type="entry name" value="VPS54_N"/>
</dbReference>
<evidence type="ECO:0000256" key="4">
    <source>
        <dbReference type="ARBA" id="ARBA00022448"/>
    </source>
</evidence>
<evidence type="ECO:0000256" key="5">
    <source>
        <dbReference type="ARBA" id="ARBA00022927"/>
    </source>
</evidence>
<name>A0ABY8TML5_TETOB</name>
<evidence type="ECO:0000259" key="10">
    <source>
        <dbReference type="Pfam" id="PF10475"/>
    </source>
</evidence>
<gene>
    <name evidence="11" type="ORF">OEZ85_008475</name>
</gene>
<dbReference type="Pfam" id="PF10475">
    <property type="entry name" value="Vps54_N"/>
    <property type="match status" value="1"/>
</dbReference>
<evidence type="ECO:0000259" key="9">
    <source>
        <dbReference type="Pfam" id="PF07928"/>
    </source>
</evidence>
<dbReference type="EMBL" id="CP126208">
    <property type="protein sequence ID" value="WIA09061.1"/>
    <property type="molecule type" value="Genomic_DNA"/>
</dbReference>
<keyword evidence="4" id="KW-0813">Transport</keyword>
<comment type="subcellular location">
    <subcellularLocation>
        <location evidence="1">Golgi apparatus</location>
        <location evidence="1">trans-Golgi network</location>
    </subcellularLocation>
</comment>
<dbReference type="InterPro" id="IPR012501">
    <property type="entry name" value="Vps54_C"/>
</dbReference>
<evidence type="ECO:0000313" key="12">
    <source>
        <dbReference type="Proteomes" id="UP001244341"/>
    </source>
</evidence>
<protein>
    <recommendedName>
        <fullName evidence="3">Vacuolar protein sorting-associated protein 54</fullName>
    </recommendedName>
</protein>
<sequence length="970" mass="103928">MSSNSYSSFGTGAKRRGVLHDDIDRSVYTVGQTLASIVNDPRTAHQTGGGFWGLGHDASQAPQPPALDPAKYPPVSKADLQQYINLVHGAYDRFIRDRQSLEAFDAKHQPGSSDPRAGCGQGEPFMAAVQVVPSAFFQEGFFDNWDEFFRQYCKEQSAEELYEQIDQLNKNLDVVELQLLREVASRSESFFQAAASLQQLLGLLGGSVASIRGLRRSLAQSDEQMYSTAVAVKGLQARRSNLQATLDITKGLEQVAAAQAALDCMLEGQDYAGALALLAELKALLEAPGLMGLQCIRHLPPRLAETTAAVERALAAEFLATLANGELARVVAEAAADAEAQPDASVSTDGRAAGGSAWQLPPGSARDAAAAREALHEKLLPLAVGLYRAERLPAALQQYKAAAGEEVKAGVRDAVQQVLPVLLAACGEQQHAGQAGSETQLADQLQLLHHGAFMVLLHAAARVIFSCVDHALAVGQLLEATLAGINTPASQLASLRKECGAALQAVADAGLGRWVKLLAARSAANTRLRQYELRQLLDLSEQVASHSEALGARTPGAFRTALQAQCKGLLDASHSRALNQLQHLLESEQWVAVEVPAGFQAIVDRLLARCGEGAALLDGRPHIPDAQGSANAAAAAAASAAEGQGSEGGSEARSATLALCGKSFHLVNSALMLLKMLDEYMSLYELMPQFGAEIVHRQLEALKLFNSQTAALVLGAGAMRTAGLRSISAKQLALSCQAVAMLATLLPPLRAGSLGLVSQPRRALLMPEFDRLLQDLTMHMDEVHSKLVDIMRDRLAAAVQTLPGEVRQLAANPALSANPEQPSHTIALLVKQLGTLRSVLAPYLLREEVEFIFGAVARAYSDALSECFEALLAQDAACEAVVKANALAMLQAFRDLPLDPTRSSNYCSRLSTTYTKHFGLPPWDQQRLGVQGQQQQGQQQQQQQQQDQQLQEQDSLQLQHVAPQQLQEQD</sequence>
<comment type="similarity">
    <text evidence="2">Belongs to the VPS54 family.</text>
</comment>
<dbReference type="Proteomes" id="UP001244341">
    <property type="component" value="Chromosome 1b"/>
</dbReference>
<keyword evidence="6" id="KW-0333">Golgi apparatus</keyword>
<evidence type="ECO:0000256" key="1">
    <source>
        <dbReference type="ARBA" id="ARBA00004601"/>
    </source>
</evidence>